<dbReference type="Proteomes" id="UP000299102">
    <property type="component" value="Unassembled WGS sequence"/>
</dbReference>
<proteinExistence type="predicted"/>
<sequence>MCEAARVRRRDAEVAAARLRPAPHPLAVRTFDCRSSAPDARPPACRPRPPPRAAVPRRRLGRGATCRRAGNVCRRALIELRTASLHLSRDQSR</sequence>
<evidence type="ECO:0000256" key="1">
    <source>
        <dbReference type="SAM" id="MobiDB-lite"/>
    </source>
</evidence>
<protein>
    <submittedName>
        <fullName evidence="2">Uncharacterized protein</fullName>
    </submittedName>
</protein>
<organism evidence="2 3">
    <name type="scientific">Eumeta variegata</name>
    <name type="common">Bagworm moth</name>
    <name type="synonym">Eumeta japonica</name>
    <dbReference type="NCBI Taxonomy" id="151549"/>
    <lineage>
        <taxon>Eukaryota</taxon>
        <taxon>Metazoa</taxon>
        <taxon>Ecdysozoa</taxon>
        <taxon>Arthropoda</taxon>
        <taxon>Hexapoda</taxon>
        <taxon>Insecta</taxon>
        <taxon>Pterygota</taxon>
        <taxon>Neoptera</taxon>
        <taxon>Endopterygota</taxon>
        <taxon>Lepidoptera</taxon>
        <taxon>Glossata</taxon>
        <taxon>Ditrysia</taxon>
        <taxon>Tineoidea</taxon>
        <taxon>Psychidae</taxon>
        <taxon>Oiketicinae</taxon>
        <taxon>Eumeta</taxon>
    </lineage>
</organism>
<feature type="region of interest" description="Disordered" evidence="1">
    <location>
        <begin position="34"/>
        <end position="61"/>
    </location>
</feature>
<evidence type="ECO:0000313" key="3">
    <source>
        <dbReference type="Proteomes" id="UP000299102"/>
    </source>
</evidence>
<name>A0A4C1X878_EUMVA</name>
<feature type="compositionally biased region" description="Pro residues" evidence="1">
    <location>
        <begin position="40"/>
        <end position="53"/>
    </location>
</feature>
<comment type="caution">
    <text evidence="2">The sequence shown here is derived from an EMBL/GenBank/DDBJ whole genome shotgun (WGS) entry which is preliminary data.</text>
</comment>
<accession>A0A4C1X878</accession>
<keyword evidence="3" id="KW-1185">Reference proteome</keyword>
<dbReference type="AlphaFoldDB" id="A0A4C1X878"/>
<evidence type="ECO:0000313" key="2">
    <source>
        <dbReference type="EMBL" id="GBP59383.1"/>
    </source>
</evidence>
<reference evidence="2 3" key="1">
    <citation type="journal article" date="2019" name="Commun. Biol.">
        <title>The bagworm genome reveals a unique fibroin gene that provides high tensile strength.</title>
        <authorList>
            <person name="Kono N."/>
            <person name="Nakamura H."/>
            <person name="Ohtoshi R."/>
            <person name="Tomita M."/>
            <person name="Numata K."/>
            <person name="Arakawa K."/>
        </authorList>
    </citation>
    <scope>NUCLEOTIDE SEQUENCE [LARGE SCALE GENOMIC DNA]</scope>
</reference>
<dbReference type="EMBL" id="BGZK01000759">
    <property type="protein sequence ID" value="GBP59383.1"/>
    <property type="molecule type" value="Genomic_DNA"/>
</dbReference>
<gene>
    <name evidence="2" type="ORF">EVAR_45563_1</name>
</gene>